<feature type="region of interest" description="Disordered" evidence="1">
    <location>
        <begin position="1"/>
        <end position="20"/>
    </location>
</feature>
<gene>
    <name evidence="2" type="ORF">PBAH0796_LOCUS12086</name>
</gene>
<proteinExistence type="predicted"/>
<evidence type="ECO:0000256" key="1">
    <source>
        <dbReference type="SAM" id="MobiDB-lite"/>
    </source>
</evidence>
<reference evidence="2" key="1">
    <citation type="submission" date="2021-01" db="EMBL/GenBank/DDBJ databases">
        <authorList>
            <person name="Corre E."/>
            <person name="Pelletier E."/>
            <person name="Niang G."/>
            <person name="Scheremetjew M."/>
            <person name="Finn R."/>
            <person name="Kale V."/>
            <person name="Holt S."/>
            <person name="Cochrane G."/>
            <person name="Meng A."/>
            <person name="Brown T."/>
            <person name="Cohen L."/>
        </authorList>
    </citation>
    <scope>NUCLEOTIDE SEQUENCE</scope>
    <source>
        <strain evidence="2">Pbaha01</strain>
    </source>
</reference>
<sequence>MAAAALETPAACGPPPTATAAAMEPAEATDAAVAPGVLLEQRFAHLEEALQRGVWEADGDDMSLYVSDGSAGEGPAGAVFVTHGTCEAEAALVHRLRDVEGARVSRLTAHLVCEELDPDSAGTFTVGLAYDDDFEEAALLALTLRRPRELPFEDELPRLGANRRARPPRPVELHANGQVVLADVGTLPVCLELDAELHWAATPRSVVLRHCLRPVGGGQTGTGVSAGGFDSGQASEVTTGFYTTSTNYDNAKALCLRATGTTRVRLLYLRCSEGEEGA</sequence>
<accession>A0A7S0AA01</accession>
<dbReference type="EMBL" id="HBEG01019981">
    <property type="protein sequence ID" value="CAD8356719.1"/>
    <property type="molecule type" value="Transcribed_RNA"/>
</dbReference>
<name>A0A7S0AA01_9DINO</name>
<protein>
    <submittedName>
        <fullName evidence="2">Uncharacterized protein</fullName>
    </submittedName>
</protein>
<organism evidence="2">
    <name type="scientific">Pyrodinium bahamense</name>
    <dbReference type="NCBI Taxonomy" id="73915"/>
    <lineage>
        <taxon>Eukaryota</taxon>
        <taxon>Sar</taxon>
        <taxon>Alveolata</taxon>
        <taxon>Dinophyceae</taxon>
        <taxon>Gonyaulacales</taxon>
        <taxon>Pyrocystaceae</taxon>
        <taxon>Pyrodinium</taxon>
    </lineage>
</organism>
<evidence type="ECO:0000313" key="2">
    <source>
        <dbReference type="EMBL" id="CAD8356719.1"/>
    </source>
</evidence>
<dbReference type="AlphaFoldDB" id="A0A7S0AA01"/>